<sequence length="142" mass="16081">VEIKIGNKKLPDPTGQFEIEKVDDKDINLKLKGAVFQVLDKEGKEVTRLTTDEKGKVISNQLVIGKYTVKEIKAPNGYMLLRDPIEIEITEAVRTQKLTVKNVKNNWVIPNTGGSGTTSFYVIGFVLMFGVLYFCKKNRYIR</sequence>
<keyword evidence="4" id="KW-0812">Transmembrane</keyword>
<reference evidence="6 7" key="1">
    <citation type="submission" date="2017-09" db="EMBL/GenBank/DDBJ databases">
        <title>Large-scale bioinformatics analysis of Bacillus genomes uncovers conserved roles of natural products in bacterial physiology.</title>
        <authorList>
            <consortium name="Agbiome Team Llc"/>
            <person name="Bleich R.M."/>
            <person name="Grubbs K.J."/>
            <person name="Santa Maria K.C."/>
            <person name="Allen S.E."/>
            <person name="Farag S."/>
            <person name="Shank E.A."/>
            <person name="Bowers A."/>
        </authorList>
    </citation>
    <scope>NUCLEOTIDE SEQUENCE [LARGE SCALE GENOMIC DNA]</scope>
    <source>
        <strain evidence="6 7">AFS098222</strain>
    </source>
</reference>
<dbReference type="SUPFAM" id="SSF49478">
    <property type="entry name" value="Cna protein B-type domain"/>
    <property type="match status" value="1"/>
</dbReference>
<keyword evidence="2" id="KW-0964">Secreted</keyword>
<keyword evidence="4" id="KW-0472">Membrane</keyword>
<protein>
    <recommendedName>
        <fullName evidence="5">SpaA-like prealbumin fold domain-containing protein</fullName>
    </recommendedName>
</protein>
<dbReference type="Pfam" id="PF17802">
    <property type="entry name" value="SpaA"/>
    <property type="match status" value="1"/>
</dbReference>
<dbReference type="InterPro" id="IPR013783">
    <property type="entry name" value="Ig-like_fold"/>
</dbReference>
<feature type="domain" description="SpaA-like prealbumin fold" evidence="5">
    <location>
        <begin position="15"/>
        <end position="103"/>
    </location>
</feature>
<accession>A0A2A7BHP8</accession>
<evidence type="ECO:0000256" key="2">
    <source>
        <dbReference type="ARBA" id="ARBA00022525"/>
    </source>
</evidence>
<organism evidence="6 7">
    <name type="scientific">Bacillus wiedmannii</name>
    <dbReference type="NCBI Taxonomy" id="1890302"/>
    <lineage>
        <taxon>Bacteria</taxon>
        <taxon>Bacillati</taxon>
        <taxon>Bacillota</taxon>
        <taxon>Bacilli</taxon>
        <taxon>Bacillales</taxon>
        <taxon>Bacillaceae</taxon>
        <taxon>Bacillus</taxon>
        <taxon>Bacillus cereus group</taxon>
    </lineage>
</organism>
<dbReference type="PANTHER" id="PTHR36108:SF13">
    <property type="entry name" value="COLOSSIN-B-RELATED"/>
    <property type="match status" value="1"/>
</dbReference>
<dbReference type="EMBL" id="NVPQ01000268">
    <property type="protein sequence ID" value="PDY32135.1"/>
    <property type="molecule type" value="Genomic_DNA"/>
</dbReference>
<comment type="similarity">
    <text evidence="1">Belongs to the serine-aspartate repeat-containing protein (SDr) family.</text>
</comment>
<dbReference type="Gene3D" id="2.60.40.10">
    <property type="entry name" value="Immunoglobulins"/>
    <property type="match status" value="1"/>
</dbReference>
<dbReference type="RefSeq" id="WP_142308302.1">
    <property type="nucleotide sequence ID" value="NZ_NVPQ01000268.1"/>
</dbReference>
<evidence type="ECO:0000256" key="1">
    <source>
        <dbReference type="ARBA" id="ARBA00007257"/>
    </source>
</evidence>
<dbReference type="Proteomes" id="UP000220111">
    <property type="component" value="Unassembled WGS sequence"/>
</dbReference>
<evidence type="ECO:0000313" key="6">
    <source>
        <dbReference type="EMBL" id="PDY32135.1"/>
    </source>
</evidence>
<evidence type="ECO:0000256" key="3">
    <source>
        <dbReference type="ARBA" id="ARBA00022729"/>
    </source>
</evidence>
<proteinExistence type="inferred from homology"/>
<feature type="non-terminal residue" evidence="6">
    <location>
        <position position="1"/>
    </location>
</feature>
<dbReference type="PANTHER" id="PTHR36108">
    <property type="entry name" value="COLOSSIN-B-RELATED"/>
    <property type="match status" value="1"/>
</dbReference>
<dbReference type="InterPro" id="IPR041033">
    <property type="entry name" value="SpaA_PFL_dom_1"/>
</dbReference>
<feature type="transmembrane region" description="Helical" evidence="4">
    <location>
        <begin position="118"/>
        <end position="135"/>
    </location>
</feature>
<evidence type="ECO:0000259" key="5">
    <source>
        <dbReference type="Pfam" id="PF17802"/>
    </source>
</evidence>
<evidence type="ECO:0000256" key="4">
    <source>
        <dbReference type="SAM" id="Phobius"/>
    </source>
</evidence>
<keyword evidence="3" id="KW-0732">Signal</keyword>
<comment type="caution">
    <text evidence="6">The sequence shown here is derived from an EMBL/GenBank/DDBJ whole genome shotgun (WGS) entry which is preliminary data.</text>
</comment>
<gene>
    <name evidence="6" type="ORF">COO17_31340</name>
</gene>
<keyword evidence="4" id="KW-1133">Transmembrane helix</keyword>
<evidence type="ECO:0000313" key="7">
    <source>
        <dbReference type="Proteomes" id="UP000220111"/>
    </source>
</evidence>
<name>A0A2A7BHP8_9BACI</name>
<dbReference type="AlphaFoldDB" id="A0A2A7BHP8"/>
<dbReference type="NCBIfam" id="TIGR01167">
    <property type="entry name" value="LPXTG_anchor"/>
    <property type="match status" value="1"/>
</dbReference>